<dbReference type="GO" id="GO:0072686">
    <property type="term" value="C:mitotic spindle"/>
    <property type="evidence" value="ECO:0007669"/>
    <property type="project" value="InterPro"/>
</dbReference>
<name>F0WDP4_9STRA</name>
<dbReference type="GO" id="GO:0042729">
    <property type="term" value="C:DASH complex"/>
    <property type="evidence" value="ECO:0007669"/>
    <property type="project" value="InterPro"/>
</dbReference>
<feature type="region of interest" description="Disordered" evidence="1">
    <location>
        <begin position="92"/>
        <end position="130"/>
    </location>
</feature>
<dbReference type="GO" id="GO:0008608">
    <property type="term" value="P:attachment of spindle microtubules to kinetochore"/>
    <property type="evidence" value="ECO:0007669"/>
    <property type="project" value="InterPro"/>
</dbReference>
<dbReference type="HOGENOM" id="CLU_1091806_0_0_1"/>
<reference evidence="2" key="1">
    <citation type="journal article" date="2011" name="PLoS Biol.">
        <title>Gene gain and loss during evolution of obligate parasitism in the white rust pathogen of Arabidopsis thaliana.</title>
        <authorList>
            <person name="Kemen E."/>
            <person name="Gardiner A."/>
            <person name="Schultz-Larsen T."/>
            <person name="Kemen A.C."/>
            <person name="Balmuth A.L."/>
            <person name="Robert-Seilaniantz A."/>
            <person name="Bailey K."/>
            <person name="Holub E."/>
            <person name="Studholme D.J."/>
            <person name="Maclean D."/>
            <person name="Jones J.D."/>
        </authorList>
    </citation>
    <scope>NUCLEOTIDE SEQUENCE</scope>
</reference>
<dbReference type="InterPro" id="IPR013962">
    <property type="entry name" value="DASH_Dam1"/>
</dbReference>
<feature type="compositionally biased region" description="Polar residues" evidence="1">
    <location>
        <begin position="118"/>
        <end position="130"/>
    </location>
</feature>
<gene>
    <name evidence="2" type="primary">AlNc14C68G4764</name>
    <name evidence="2" type="ORF">ALNC14_054630</name>
</gene>
<reference evidence="2" key="2">
    <citation type="submission" date="2011-02" db="EMBL/GenBank/DDBJ databases">
        <authorList>
            <person name="MacLean D."/>
        </authorList>
    </citation>
    <scope>NUCLEOTIDE SEQUENCE</scope>
</reference>
<dbReference type="Pfam" id="PF08653">
    <property type="entry name" value="DASH_Dam1"/>
    <property type="match status" value="1"/>
</dbReference>
<sequence>MVTEDALIEQFRQFTDGMKDLHKQVVNLTRVHDSIHEFNISFGTFQTSIHLQQECLAHPEKTCKKSSLLLESVVNAKPEINTSDIILPVVNQRADNKSKKRQNTAPVKSNLKKRKRTATASQQKRNEASSQTSLSKVWTWDKSTRKKIPKKYHSKDEMDKLETLLLYLRNRAAGRNTVNGLTIADLVRHSSMSVIRCKEMLQTLMKLELITRKKEKSGFLYSLRSNTVANTL</sequence>
<evidence type="ECO:0000313" key="2">
    <source>
        <dbReference type="EMBL" id="CCA19320.1"/>
    </source>
</evidence>
<protein>
    <submittedName>
        <fullName evidence="2">Uncharacterized protein AlNc14C68G4764</fullName>
    </submittedName>
</protein>
<organism evidence="2">
    <name type="scientific">Albugo laibachii Nc14</name>
    <dbReference type="NCBI Taxonomy" id="890382"/>
    <lineage>
        <taxon>Eukaryota</taxon>
        <taxon>Sar</taxon>
        <taxon>Stramenopiles</taxon>
        <taxon>Oomycota</taxon>
        <taxon>Peronosporomycetes</taxon>
        <taxon>Albuginales</taxon>
        <taxon>Albuginaceae</taxon>
        <taxon>Albugo</taxon>
    </lineage>
</organism>
<accession>F0WDP4</accession>
<proteinExistence type="predicted"/>
<evidence type="ECO:0000256" key="1">
    <source>
        <dbReference type="SAM" id="MobiDB-lite"/>
    </source>
</evidence>
<dbReference type="AlphaFoldDB" id="F0WDP4"/>
<dbReference type="EMBL" id="FR824113">
    <property type="protein sequence ID" value="CCA19320.1"/>
    <property type="molecule type" value="Genomic_DNA"/>
</dbReference>